<feature type="compositionally biased region" description="Basic and acidic residues" evidence="2">
    <location>
        <begin position="10"/>
        <end position="25"/>
    </location>
</feature>
<feature type="region of interest" description="Disordered" evidence="2">
    <location>
        <begin position="86"/>
        <end position="177"/>
    </location>
</feature>
<proteinExistence type="predicted"/>
<dbReference type="InterPro" id="IPR021833">
    <property type="entry name" value="DUF3425"/>
</dbReference>
<keyword evidence="4" id="KW-1185">Reference proteome</keyword>
<feature type="coiled-coil region" evidence="1">
    <location>
        <begin position="51"/>
        <end position="78"/>
    </location>
</feature>
<evidence type="ECO:0000313" key="4">
    <source>
        <dbReference type="Proteomes" id="UP000247233"/>
    </source>
</evidence>
<dbReference type="OrthoDB" id="4161589at2759"/>
<feature type="compositionally biased region" description="Low complexity" evidence="2">
    <location>
        <begin position="123"/>
        <end position="141"/>
    </location>
</feature>
<dbReference type="AlphaFoldDB" id="A0A317WHQ6"/>
<sequence>MSESRSLSSVEKKRLRDRRAQQALRDKKLQYTSQLEDKVAHCERYHDDSAAQHLLQVIEGLQRQNEVLQRRQEGLKALVQGWEEGTDTVHDDHSHNHDHSRLDSTSTPYRQPTLPPQPPIPHSPIHTALPELPLPLPVTTTGDSPIPNTHTHTDSSKPPPPPHPHPHPHPQPLSTLLPLHSDHGTLLYLSNRSMIIASPPSPSPLDLLYGTKSNPLANAIYTFSLHRPLRDPERLAFGWLSYHYAKWLTSPSPTTFIKLAPFMRPTPEQLTIPHPASLDLIIWPALRGNLIREWGAYARQKDDLFGILACCIRVRWPWGRSVLERDERNELVIRGEFLETFMRLDGWGITREFVRCYPTVLKGIDVGGILHEVL</sequence>
<dbReference type="SUPFAM" id="SSF57959">
    <property type="entry name" value="Leucine zipper domain"/>
    <property type="match status" value="1"/>
</dbReference>
<gene>
    <name evidence="3" type="ORF">BO70DRAFT_217892</name>
</gene>
<dbReference type="Pfam" id="PF11905">
    <property type="entry name" value="DUF3425"/>
    <property type="match status" value="1"/>
</dbReference>
<dbReference type="GO" id="GO:0003700">
    <property type="term" value="F:DNA-binding transcription factor activity"/>
    <property type="evidence" value="ECO:0007669"/>
    <property type="project" value="InterPro"/>
</dbReference>
<feature type="compositionally biased region" description="Basic and acidic residues" evidence="2">
    <location>
        <begin position="87"/>
        <end position="102"/>
    </location>
</feature>
<accession>A0A317WHQ6</accession>
<dbReference type="InterPro" id="IPR046347">
    <property type="entry name" value="bZIP_sf"/>
</dbReference>
<evidence type="ECO:0000256" key="2">
    <source>
        <dbReference type="SAM" id="MobiDB-lite"/>
    </source>
</evidence>
<dbReference type="VEuPathDB" id="FungiDB:BO70DRAFT_217892"/>
<protein>
    <recommendedName>
        <fullName evidence="5">BZIP domain-containing protein</fullName>
    </recommendedName>
</protein>
<comment type="caution">
    <text evidence="3">The sequence shown here is derived from an EMBL/GenBank/DDBJ whole genome shotgun (WGS) entry which is preliminary data.</text>
</comment>
<dbReference type="EMBL" id="MSFL01000008">
    <property type="protein sequence ID" value="PWY85913.1"/>
    <property type="molecule type" value="Genomic_DNA"/>
</dbReference>
<reference evidence="3 4" key="1">
    <citation type="submission" date="2016-12" db="EMBL/GenBank/DDBJ databases">
        <title>The genomes of Aspergillus section Nigri reveals drivers in fungal speciation.</title>
        <authorList>
            <consortium name="DOE Joint Genome Institute"/>
            <person name="Vesth T.C."/>
            <person name="Nybo J."/>
            <person name="Theobald S."/>
            <person name="Brandl J."/>
            <person name="Frisvad J.C."/>
            <person name="Nielsen K.F."/>
            <person name="Lyhne E.K."/>
            <person name="Kogle M.E."/>
            <person name="Kuo A."/>
            <person name="Riley R."/>
            <person name="Clum A."/>
            <person name="Nolan M."/>
            <person name="Lipzen A."/>
            <person name="Salamov A."/>
            <person name="Henrissat B."/>
            <person name="Wiebenga A."/>
            <person name="De Vries R.P."/>
            <person name="Grigoriev I.V."/>
            <person name="Mortensen U.H."/>
            <person name="Andersen M.R."/>
            <person name="Baker S.E."/>
        </authorList>
    </citation>
    <scope>NUCLEOTIDE SEQUENCE [LARGE SCALE GENOMIC DNA]</scope>
    <source>
        <strain evidence="3 4">CBS 117.55</strain>
    </source>
</reference>
<dbReference type="PANTHER" id="PTHR37012">
    <property type="entry name" value="B-ZIP TRANSCRIPTION FACTOR (EUROFUNG)-RELATED"/>
    <property type="match status" value="1"/>
</dbReference>
<dbReference type="GeneID" id="37060939"/>
<evidence type="ECO:0008006" key="5">
    <source>
        <dbReference type="Google" id="ProtNLM"/>
    </source>
</evidence>
<keyword evidence="1" id="KW-0175">Coiled coil</keyword>
<feature type="region of interest" description="Disordered" evidence="2">
    <location>
        <begin position="1"/>
        <end position="25"/>
    </location>
</feature>
<evidence type="ECO:0000256" key="1">
    <source>
        <dbReference type="SAM" id="Coils"/>
    </source>
</evidence>
<dbReference type="CDD" id="cd14688">
    <property type="entry name" value="bZIP_YAP"/>
    <property type="match status" value="1"/>
</dbReference>
<dbReference type="RefSeq" id="XP_025400465.1">
    <property type="nucleotide sequence ID" value="XM_025538702.1"/>
</dbReference>
<feature type="compositionally biased region" description="Pro residues" evidence="2">
    <location>
        <begin position="113"/>
        <end position="122"/>
    </location>
</feature>
<dbReference type="Proteomes" id="UP000247233">
    <property type="component" value="Unassembled WGS sequence"/>
</dbReference>
<dbReference type="PANTHER" id="PTHR37012:SF6">
    <property type="entry name" value="BZIP TRANSCRIPTION FACTOR"/>
    <property type="match status" value="1"/>
</dbReference>
<name>A0A317WHQ6_9EURO</name>
<evidence type="ECO:0000313" key="3">
    <source>
        <dbReference type="EMBL" id="PWY85913.1"/>
    </source>
</evidence>
<organism evidence="3 4">
    <name type="scientific">Aspergillus heteromorphus CBS 117.55</name>
    <dbReference type="NCBI Taxonomy" id="1448321"/>
    <lineage>
        <taxon>Eukaryota</taxon>
        <taxon>Fungi</taxon>
        <taxon>Dikarya</taxon>
        <taxon>Ascomycota</taxon>
        <taxon>Pezizomycotina</taxon>
        <taxon>Eurotiomycetes</taxon>
        <taxon>Eurotiomycetidae</taxon>
        <taxon>Eurotiales</taxon>
        <taxon>Aspergillaceae</taxon>
        <taxon>Aspergillus</taxon>
        <taxon>Aspergillus subgen. Circumdati</taxon>
    </lineage>
</organism>